<keyword evidence="1" id="KW-0472">Membrane</keyword>
<evidence type="ECO:0000313" key="3">
    <source>
        <dbReference type="Proteomes" id="UP000654075"/>
    </source>
</evidence>
<keyword evidence="1" id="KW-1133">Transmembrane helix</keyword>
<dbReference type="AlphaFoldDB" id="A0A813FFD0"/>
<feature type="non-terminal residue" evidence="2">
    <location>
        <position position="1"/>
    </location>
</feature>
<feature type="non-terminal residue" evidence="2">
    <location>
        <position position="202"/>
    </location>
</feature>
<feature type="transmembrane region" description="Helical" evidence="1">
    <location>
        <begin position="130"/>
        <end position="150"/>
    </location>
</feature>
<accession>A0A813FFD0</accession>
<keyword evidence="1" id="KW-0812">Transmembrane</keyword>
<sequence length="202" mass="22056">ANLPYLYLCPDESNRGGETHAAVGLEDLVCVSKCPVSIEGSITKKFCPQSPLNPDYPTIPVARSACFPTDTDMFQKLSDYGFRGGLLGLISSMVDVAKVWPVIVLCALMSMGLSFAYIKLLSQNPAGMFWGTFTIFTVVVGSISIYTMLWHIRIETNLGSPLGVFRSVEFYFSLAALLLVIGFSVVVQSCRWTLNTAFAAIE</sequence>
<keyword evidence="3" id="KW-1185">Reference proteome</keyword>
<dbReference type="Proteomes" id="UP000654075">
    <property type="component" value="Unassembled WGS sequence"/>
</dbReference>
<feature type="transmembrane region" description="Helical" evidence="1">
    <location>
        <begin position="99"/>
        <end position="118"/>
    </location>
</feature>
<evidence type="ECO:0000256" key="1">
    <source>
        <dbReference type="SAM" id="Phobius"/>
    </source>
</evidence>
<proteinExistence type="predicted"/>
<evidence type="ECO:0000313" key="2">
    <source>
        <dbReference type="EMBL" id="CAE8610557.1"/>
    </source>
</evidence>
<dbReference type="EMBL" id="CAJNNV010024745">
    <property type="protein sequence ID" value="CAE8610557.1"/>
    <property type="molecule type" value="Genomic_DNA"/>
</dbReference>
<comment type="caution">
    <text evidence="2">The sequence shown here is derived from an EMBL/GenBank/DDBJ whole genome shotgun (WGS) entry which is preliminary data.</text>
</comment>
<feature type="transmembrane region" description="Helical" evidence="1">
    <location>
        <begin position="170"/>
        <end position="187"/>
    </location>
</feature>
<gene>
    <name evidence="2" type="ORF">PGLA1383_LOCUS28372</name>
</gene>
<reference evidence="2" key="1">
    <citation type="submission" date="2021-02" db="EMBL/GenBank/DDBJ databases">
        <authorList>
            <person name="Dougan E. K."/>
            <person name="Rhodes N."/>
            <person name="Thang M."/>
            <person name="Chan C."/>
        </authorList>
    </citation>
    <scope>NUCLEOTIDE SEQUENCE</scope>
</reference>
<name>A0A813FFD0_POLGL</name>
<protein>
    <submittedName>
        <fullName evidence="2">Uncharacterized protein</fullName>
    </submittedName>
</protein>
<organism evidence="2 3">
    <name type="scientific">Polarella glacialis</name>
    <name type="common">Dinoflagellate</name>
    <dbReference type="NCBI Taxonomy" id="89957"/>
    <lineage>
        <taxon>Eukaryota</taxon>
        <taxon>Sar</taxon>
        <taxon>Alveolata</taxon>
        <taxon>Dinophyceae</taxon>
        <taxon>Suessiales</taxon>
        <taxon>Suessiaceae</taxon>
        <taxon>Polarella</taxon>
    </lineage>
</organism>